<keyword evidence="6 9" id="KW-1133">Transmembrane helix</keyword>
<dbReference type="InterPro" id="IPR025749">
    <property type="entry name" value="Sphingomyelin_synth-like_dom"/>
</dbReference>
<protein>
    <recommendedName>
        <fullName evidence="10">Sphingomyelin synthase-like domain-containing protein</fullName>
    </recommendedName>
</protein>
<proteinExistence type="inferred from homology"/>
<dbReference type="Pfam" id="PF14360">
    <property type="entry name" value="PAP2_C"/>
    <property type="match status" value="1"/>
</dbReference>
<sequence length="572" mass="64539">MKTRIHPSKVIKISTALKFRLTPPFRPFCRAFLSLGSFAFLLIHLAINRTLPLFFSSPSVSFLRPSREASGGEARGGRQHPSPVMPRANEGLGLAAISYVAVDYLRYVSPSWHGRLQPALWAVLAVAAACRAPFYRHWPLELRAAIPFLASLVFMLSALLCEALSVRFVTAVLGLDWHTSSPPLPDSGQWLLLFLNEKLPQVVVDVLRAHIIGLHHFLMLFVMLAFSVVFNSVKAPGLGLAARYMFTMAIGRLLRAVTFVSTILPSVRPWCAEVRFPVPYHPHPWVQKYYMPYASNSDAIRKLIQTDMPYEGSSWYQLLKKAGGGCNDLLYSGHMLVAVLTAMAWTEAYGGWTSALTWILVLHSAQREIRERHHYTVDCIVAIYVGILLWRMTGFIWSAKDATKTKRLAKLDEVQSRLIHAAKDSDIDEIRDLLKEVERAGQERRGSSQWAIWLFAGTTITVSLIMVLLAFTLTSDGGTSVACIKPVYDGEESLRTNITRMLCVYNGRPRYSNRLIVEEDIYKRWFMSNVIHDVGARMVEVVVDVVQDSMQLLPHGILLEGYRGLQLIWKRR</sequence>
<evidence type="ECO:0000313" key="11">
    <source>
        <dbReference type="EMBL" id="THU53889.1"/>
    </source>
</evidence>
<dbReference type="GO" id="GO:0005886">
    <property type="term" value="C:plasma membrane"/>
    <property type="evidence" value="ECO:0007669"/>
    <property type="project" value="TreeGrafter"/>
</dbReference>
<feature type="domain" description="Sphingomyelin synthase-like" evidence="10">
    <location>
        <begin position="325"/>
        <end position="392"/>
    </location>
</feature>
<evidence type="ECO:0000256" key="4">
    <source>
        <dbReference type="ARBA" id="ARBA00022692"/>
    </source>
</evidence>
<keyword evidence="12" id="KW-1185">Reference proteome</keyword>
<feature type="transmembrane region" description="Helical" evidence="9">
    <location>
        <begin position="28"/>
        <end position="47"/>
    </location>
</feature>
<feature type="transmembrane region" description="Helical" evidence="9">
    <location>
        <begin position="209"/>
        <end position="230"/>
    </location>
</feature>
<dbReference type="GO" id="GO:0046513">
    <property type="term" value="P:ceramide biosynthetic process"/>
    <property type="evidence" value="ECO:0007669"/>
    <property type="project" value="TreeGrafter"/>
</dbReference>
<keyword evidence="4 9" id="KW-0812">Transmembrane</keyword>
<dbReference type="AlphaFoldDB" id="A0A4S8IZ46"/>
<evidence type="ECO:0000256" key="7">
    <source>
        <dbReference type="ARBA" id="ARBA00023098"/>
    </source>
</evidence>
<feature type="transmembrane region" description="Helical" evidence="9">
    <location>
        <begin position="146"/>
        <end position="175"/>
    </location>
</feature>
<accession>A0A4S8IZ46</accession>
<feature type="transmembrane region" description="Helical" evidence="9">
    <location>
        <begin position="116"/>
        <end position="134"/>
    </location>
</feature>
<evidence type="ECO:0000256" key="5">
    <source>
        <dbReference type="ARBA" id="ARBA00022919"/>
    </source>
</evidence>
<dbReference type="PANTHER" id="PTHR21290">
    <property type="entry name" value="SPHINGOMYELIN SYNTHETASE"/>
    <property type="match status" value="1"/>
</dbReference>
<evidence type="ECO:0000313" key="12">
    <source>
        <dbReference type="Proteomes" id="UP000317650"/>
    </source>
</evidence>
<gene>
    <name evidence="11" type="ORF">C4D60_Mb10t19140</name>
</gene>
<dbReference type="GO" id="GO:0033188">
    <property type="term" value="F:sphingomyelin synthase activity"/>
    <property type="evidence" value="ECO:0007669"/>
    <property type="project" value="TreeGrafter"/>
</dbReference>
<keyword evidence="8 9" id="KW-0472">Membrane</keyword>
<feature type="transmembrane region" description="Helical" evidence="9">
    <location>
        <begin position="242"/>
        <end position="264"/>
    </location>
</feature>
<name>A0A4S8IZ46_MUSBA</name>
<evidence type="ECO:0000256" key="2">
    <source>
        <dbReference type="ARBA" id="ARBA00005441"/>
    </source>
</evidence>
<dbReference type="EMBL" id="PYDT01000008">
    <property type="protein sequence ID" value="THU53889.1"/>
    <property type="molecule type" value="Genomic_DNA"/>
</dbReference>
<evidence type="ECO:0000256" key="6">
    <source>
        <dbReference type="ARBA" id="ARBA00022989"/>
    </source>
</evidence>
<comment type="similarity">
    <text evidence="2">Belongs to the sphingomyelin synthase family.</text>
</comment>
<evidence type="ECO:0000256" key="9">
    <source>
        <dbReference type="SAM" id="Phobius"/>
    </source>
</evidence>
<evidence type="ECO:0000256" key="3">
    <source>
        <dbReference type="ARBA" id="ARBA00022679"/>
    </source>
</evidence>
<feature type="transmembrane region" description="Helical" evidence="9">
    <location>
        <begin position="375"/>
        <end position="397"/>
    </location>
</feature>
<reference evidence="11 12" key="1">
    <citation type="journal article" date="2019" name="Nat. Plants">
        <title>Genome sequencing of Musa balbisiana reveals subgenome evolution and function divergence in polyploid bananas.</title>
        <authorList>
            <person name="Yao X."/>
        </authorList>
    </citation>
    <scope>NUCLEOTIDE SEQUENCE [LARGE SCALE GENOMIC DNA]</scope>
    <source>
        <strain evidence="12">cv. DH-PKW</strain>
        <tissue evidence="11">Leaves</tissue>
    </source>
</reference>
<feature type="transmembrane region" description="Helical" evidence="9">
    <location>
        <begin position="450"/>
        <end position="471"/>
    </location>
</feature>
<dbReference type="GO" id="GO:0000139">
    <property type="term" value="C:Golgi membrane"/>
    <property type="evidence" value="ECO:0007669"/>
    <property type="project" value="TreeGrafter"/>
</dbReference>
<dbReference type="PANTHER" id="PTHR21290:SF25">
    <property type="entry name" value="SPHINGOMYELIN SYNTHASE-RELATED PROTEIN 1"/>
    <property type="match status" value="1"/>
</dbReference>
<evidence type="ECO:0000259" key="10">
    <source>
        <dbReference type="Pfam" id="PF14360"/>
    </source>
</evidence>
<dbReference type="GO" id="GO:0005789">
    <property type="term" value="C:endoplasmic reticulum membrane"/>
    <property type="evidence" value="ECO:0007669"/>
    <property type="project" value="TreeGrafter"/>
</dbReference>
<organism evidence="11 12">
    <name type="scientific">Musa balbisiana</name>
    <name type="common">Banana</name>
    <dbReference type="NCBI Taxonomy" id="52838"/>
    <lineage>
        <taxon>Eukaryota</taxon>
        <taxon>Viridiplantae</taxon>
        <taxon>Streptophyta</taxon>
        <taxon>Embryophyta</taxon>
        <taxon>Tracheophyta</taxon>
        <taxon>Spermatophyta</taxon>
        <taxon>Magnoliopsida</taxon>
        <taxon>Liliopsida</taxon>
        <taxon>Zingiberales</taxon>
        <taxon>Musaceae</taxon>
        <taxon>Musa</taxon>
    </lineage>
</organism>
<keyword evidence="3" id="KW-0808">Transferase</keyword>
<comment type="caution">
    <text evidence="11">The sequence shown here is derived from an EMBL/GenBank/DDBJ whole genome shotgun (WGS) entry which is preliminary data.</text>
</comment>
<dbReference type="GO" id="GO:0047493">
    <property type="term" value="F:ceramide cholinephosphotransferase activity"/>
    <property type="evidence" value="ECO:0007669"/>
    <property type="project" value="TreeGrafter"/>
</dbReference>
<dbReference type="Proteomes" id="UP000317650">
    <property type="component" value="Chromosome 10"/>
</dbReference>
<dbReference type="InterPro" id="IPR045221">
    <property type="entry name" value="Sphingomyelin_synth-like"/>
</dbReference>
<feature type="transmembrane region" description="Helical" evidence="9">
    <location>
        <begin position="337"/>
        <end position="363"/>
    </location>
</feature>
<keyword evidence="7" id="KW-0443">Lipid metabolism</keyword>
<dbReference type="STRING" id="52838.A0A4S8IZ46"/>
<comment type="subcellular location">
    <subcellularLocation>
        <location evidence="1">Membrane</location>
        <topology evidence="1">Multi-pass membrane protein</topology>
    </subcellularLocation>
</comment>
<keyword evidence="5" id="KW-0746">Sphingolipid metabolism</keyword>
<evidence type="ECO:0000256" key="8">
    <source>
        <dbReference type="ARBA" id="ARBA00023136"/>
    </source>
</evidence>
<evidence type="ECO:0000256" key="1">
    <source>
        <dbReference type="ARBA" id="ARBA00004141"/>
    </source>
</evidence>